<keyword evidence="5" id="KW-0998">Cell outer membrane</keyword>
<name>A0A561QAL0_9HYPH</name>
<dbReference type="Pfam" id="PF06629">
    <property type="entry name" value="MipA"/>
    <property type="match status" value="1"/>
</dbReference>
<evidence type="ECO:0000256" key="2">
    <source>
        <dbReference type="ARBA" id="ARBA00005722"/>
    </source>
</evidence>
<evidence type="ECO:0000256" key="5">
    <source>
        <dbReference type="ARBA" id="ARBA00023237"/>
    </source>
</evidence>
<feature type="chain" id="PRO_5022001761" evidence="6">
    <location>
        <begin position="21"/>
        <end position="268"/>
    </location>
</feature>
<dbReference type="InterPro" id="IPR010583">
    <property type="entry name" value="MipA"/>
</dbReference>
<keyword evidence="4" id="KW-0472">Membrane</keyword>
<evidence type="ECO:0000256" key="3">
    <source>
        <dbReference type="ARBA" id="ARBA00022729"/>
    </source>
</evidence>
<comment type="caution">
    <text evidence="7">The sequence shown here is derived from an EMBL/GenBank/DDBJ whole genome shotgun (WGS) entry which is preliminary data.</text>
</comment>
<sequence length="268" mass="28824">MHILALPSFLSLFDSASSLAADRQLVVSDPGWIVTIGGSAEYGPSFPGASKNSFSGMPSFDIRRFGEKAENSAPDDNFDYGLVSIGNFEAGPVVGLRDSRSSADDSRLAGLRKIDWSVDLGVYAQYWLIPDTLRLRGEFREALSNGSGLVADLGADWFIQPDDKWTFSIGPRLSFASGAYMKRYFGVSPEEAADNGRVRAFGADGGLKSIGATVSASYQITPDWTFGIYDRFDRLVGDAAASPIAAELGSRNQNVIGISLSKSFAVRF</sequence>
<protein>
    <submittedName>
        <fullName evidence="7">Outer membrane scaffolding protein for murein synthesis (MipA/OmpV family)</fullName>
    </submittedName>
</protein>
<accession>A0A561QAL0</accession>
<proteinExistence type="inferred from homology"/>
<dbReference type="PANTHER" id="PTHR38776">
    <property type="entry name" value="MLTA-INTERACTING PROTEIN-RELATED"/>
    <property type="match status" value="1"/>
</dbReference>
<dbReference type="GO" id="GO:0009279">
    <property type="term" value="C:cell outer membrane"/>
    <property type="evidence" value="ECO:0007669"/>
    <property type="project" value="UniProtKB-SubCell"/>
</dbReference>
<evidence type="ECO:0000256" key="1">
    <source>
        <dbReference type="ARBA" id="ARBA00004442"/>
    </source>
</evidence>
<dbReference type="EMBL" id="VIWP01000012">
    <property type="protein sequence ID" value="TWF47404.1"/>
    <property type="molecule type" value="Genomic_DNA"/>
</dbReference>
<evidence type="ECO:0000256" key="6">
    <source>
        <dbReference type="SAM" id="SignalP"/>
    </source>
</evidence>
<keyword evidence="8" id="KW-1185">Reference proteome</keyword>
<comment type="subcellular location">
    <subcellularLocation>
        <location evidence="1">Cell outer membrane</location>
    </subcellularLocation>
</comment>
<evidence type="ECO:0000256" key="4">
    <source>
        <dbReference type="ARBA" id="ARBA00023136"/>
    </source>
</evidence>
<comment type="similarity">
    <text evidence="2">Belongs to the MipA/OmpV family.</text>
</comment>
<dbReference type="RefSeq" id="WP_432442911.1">
    <property type="nucleotide sequence ID" value="NZ_VIWP01000012.1"/>
</dbReference>
<evidence type="ECO:0000313" key="7">
    <source>
        <dbReference type="EMBL" id="TWF47404.1"/>
    </source>
</evidence>
<organism evidence="7 8">
    <name type="scientific">Neorhizobium alkalisoli</name>
    <dbReference type="NCBI Taxonomy" id="528178"/>
    <lineage>
        <taxon>Bacteria</taxon>
        <taxon>Pseudomonadati</taxon>
        <taxon>Pseudomonadota</taxon>
        <taxon>Alphaproteobacteria</taxon>
        <taxon>Hyphomicrobiales</taxon>
        <taxon>Rhizobiaceae</taxon>
        <taxon>Rhizobium/Agrobacterium group</taxon>
        <taxon>Neorhizobium</taxon>
    </lineage>
</organism>
<evidence type="ECO:0000313" key="8">
    <source>
        <dbReference type="Proteomes" id="UP000320653"/>
    </source>
</evidence>
<dbReference type="AlphaFoldDB" id="A0A561QAL0"/>
<gene>
    <name evidence="7" type="ORF">FHW37_11242</name>
</gene>
<keyword evidence="3 6" id="KW-0732">Signal</keyword>
<dbReference type="PANTHER" id="PTHR38776:SF1">
    <property type="entry name" value="MLTA-INTERACTING PROTEIN-RELATED"/>
    <property type="match status" value="1"/>
</dbReference>
<dbReference type="Proteomes" id="UP000320653">
    <property type="component" value="Unassembled WGS sequence"/>
</dbReference>
<reference evidence="7 8" key="1">
    <citation type="submission" date="2019-06" db="EMBL/GenBank/DDBJ databases">
        <title>Sorghum-associated microbial communities from plants grown in Nebraska, USA.</title>
        <authorList>
            <person name="Schachtman D."/>
        </authorList>
    </citation>
    <scope>NUCLEOTIDE SEQUENCE [LARGE SCALE GENOMIC DNA]</scope>
    <source>
        <strain evidence="7 8">1225</strain>
    </source>
</reference>
<feature type="signal peptide" evidence="6">
    <location>
        <begin position="1"/>
        <end position="20"/>
    </location>
</feature>